<evidence type="ECO:0000313" key="7">
    <source>
        <dbReference type="Proteomes" id="UP001155240"/>
    </source>
</evidence>
<keyword evidence="3 6" id="KW-0067">ATP-binding</keyword>
<dbReference type="InterPro" id="IPR017871">
    <property type="entry name" value="ABC_transporter-like_CS"/>
</dbReference>
<name>A0A9X2DXG4_9MICO</name>
<dbReference type="GO" id="GO:0005524">
    <property type="term" value="F:ATP binding"/>
    <property type="evidence" value="ECO:0007669"/>
    <property type="project" value="UniProtKB-KW"/>
</dbReference>
<evidence type="ECO:0000259" key="5">
    <source>
        <dbReference type="PROSITE" id="PS50893"/>
    </source>
</evidence>
<dbReference type="PANTHER" id="PTHR42781:SF4">
    <property type="entry name" value="SPERMIDINE_PUTRESCINE IMPORT ATP-BINDING PROTEIN POTA"/>
    <property type="match status" value="1"/>
</dbReference>
<dbReference type="GO" id="GO:0043190">
    <property type="term" value="C:ATP-binding cassette (ABC) transporter complex"/>
    <property type="evidence" value="ECO:0007669"/>
    <property type="project" value="InterPro"/>
</dbReference>
<dbReference type="SMART" id="SM00382">
    <property type="entry name" value="AAA"/>
    <property type="match status" value="1"/>
</dbReference>
<evidence type="ECO:0000256" key="3">
    <source>
        <dbReference type="ARBA" id="ARBA00022840"/>
    </source>
</evidence>
<gene>
    <name evidence="6" type="ORF">NB037_10500</name>
</gene>
<keyword evidence="1" id="KW-0813">Transport</keyword>
<dbReference type="PROSITE" id="PS50893">
    <property type="entry name" value="ABC_TRANSPORTER_2"/>
    <property type="match status" value="1"/>
</dbReference>
<accession>A0A9X2DXG4</accession>
<reference evidence="6" key="1">
    <citation type="submission" date="2022-06" db="EMBL/GenBank/DDBJ databases">
        <title>Whole genome shotgun sequencing (WGS) of Rathayibacter sp. ZW T2_19, isolated from stored onions (Allium cepa).</title>
        <authorList>
            <person name="Stoll D.A."/>
            <person name="Huch M."/>
        </authorList>
    </citation>
    <scope>NUCLEOTIDE SEQUENCE</scope>
    <source>
        <strain evidence="6">ZW T2_19</strain>
    </source>
</reference>
<dbReference type="Proteomes" id="UP001155240">
    <property type="component" value="Unassembled WGS sequence"/>
</dbReference>
<dbReference type="GO" id="GO:0016887">
    <property type="term" value="F:ATP hydrolysis activity"/>
    <property type="evidence" value="ECO:0007669"/>
    <property type="project" value="InterPro"/>
</dbReference>
<keyword evidence="2" id="KW-0547">Nucleotide-binding</keyword>
<dbReference type="SUPFAM" id="SSF52540">
    <property type="entry name" value="P-loop containing nucleoside triphosphate hydrolases"/>
    <property type="match status" value="1"/>
</dbReference>
<evidence type="ECO:0000256" key="1">
    <source>
        <dbReference type="ARBA" id="ARBA00022448"/>
    </source>
</evidence>
<feature type="domain" description="ABC transporter" evidence="5">
    <location>
        <begin position="5"/>
        <end position="235"/>
    </location>
</feature>
<dbReference type="InterPro" id="IPR013611">
    <property type="entry name" value="Transp-assoc_OB_typ2"/>
</dbReference>
<organism evidence="6 7">
    <name type="scientific">Rathayibacter rubneri</name>
    <dbReference type="NCBI Taxonomy" id="2950106"/>
    <lineage>
        <taxon>Bacteria</taxon>
        <taxon>Bacillati</taxon>
        <taxon>Actinomycetota</taxon>
        <taxon>Actinomycetes</taxon>
        <taxon>Micrococcales</taxon>
        <taxon>Microbacteriaceae</taxon>
        <taxon>Rathayibacter</taxon>
    </lineage>
</organism>
<dbReference type="Pfam" id="PF00005">
    <property type="entry name" value="ABC_tran"/>
    <property type="match status" value="1"/>
</dbReference>
<dbReference type="Gene3D" id="3.40.50.300">
    <property type="entry name" value="P-loop containing nucleotide triphosphate hydrolases"/>
    <property type="match status" value="1"/>
</dbReference>
<dbReference type="FunFam" id="3.40.50.300:FF:000425">
    <property type="entry name" value="Probable ABC transporter, ATP-binding subunit"/>
    <property type="match status" value="1"/>
</dbReference>
<evidence type="ECO:0000256" key="4">
    <source>
        <dbReference type="ARBA" id="ARBA00066388"/>
    </source>
</evidence>
<sequence>MSAAAEFVDVSQVFGDFTAVDGIDLAIPSGKLTTLLGPSGCGKTTSLRMLAGYSTPTSGRILIDGVDSTRLAPEKRGLGMVFQSYALFPHLSVADNVGYGLKLRGLGRAERAQRVTESLEMVGLAHLAASRPRRLSGGQQQRVALARAIAIRPRLLLLDEPLSNLDARLRVQMRSEIRRIQSETGLTVVLVTHDQDEALEMSDEMVLMRAGRIMQQGAPAAVFGAPANRFVADFLGYENFLGLADGSLVTVRPEHLAVTSGAAAPSGALSLDAVVVDVAYRGVDVLVTVEATDPAGDPVRLVSDVRADSAAPVAPGDAVVVSAAASRIVALARD</sequence>
<dbReference type="SUPFAM" id="SSF50331">
    <property type="entry name" value="MOP-like"/>
    <property type="match status" value="1"/>
</dbReference>
<dbReference type="InterPro" id="IPR003439">
    <property type="entry name" value="ABC_transporter-like_ATP-bd"/>
</dbReference>
<proteinExistence type="predicted"/>
<dbReference type="EC" id="7.6.2.9" evidence="4"/>
<dbReference type="InterPro" id="IPR003593">
    <property type="entry name" value="AAA+_ATPase"/>
</dbReference>
<dbReference type="PANTHER" id="PTHR42781">
    <property type="entry name" value="SPERMIDINE/PUTRESCINE IMPORT ATP-BINDING PROTEIN POTA"/>
    <property type="match status" value="1"/>
</dbReference>
<dbReference type="GO" id="GO:0015418">
    <property type="term" value="F:ABC-type quaternary ammonium compound transporting activity"/>
    <property type="evidence" value="ECO:0007669"/>
    <property type="project" value="UniProtKB-EC"/>
</dbReference>
<dbReference type="RefSeq" id="WP_251945602.1">
    <property type="nucleotide sequence ID" value="NZ_JAMRYM010000039.1"/>
</dbReference>
<dbReference type="EMBL" id="JAMRYM010000039">
    <property type="protein sequence ID" value="MCM6762845.1"/>
    <property type="molecule type" value="Genomic_DNA"/>
</dbReference>
<dbReference type="AlphaFoldDB" id="A0A9X2DXG4"/>
<dbReference type="PROSITE" id="PS00211">
    <property type="entry name" value="ABC_TRANSPORTER_1"/>
    <property type="match status" value="1"/>
</dbReference>
<dbReference type="InterPro" id="IPR027417">
    <property type="entry name" value="P-loop_NTPase"/>
</dbReference>
<dbReference type="InterPro" id="IPR050093">
    <property type="entry name" value="ABC_SmlMolc_Importer"/>
</dbReference>
<dbReference type="InterPro" id="IPR008995">
    <property type="entry name" value="Mo/tungstate-bd_C_term_dom"/>
</dbReference>
<comment type="caution">
    <text evidence="6">The sequence shown here is derived from an EMBL/GenBank/DDBJ whole genome shotgun (WGS) entry which is preliminary data.</text>
</comment>
<keyword evidence="7" id="KW-1185">Reference proteome</keyword>
<evidence type="ECO:0000313" key="6">
    <source>
        <dbReference type="EMBL" id="MCM6762845.1"/>
    </source>
</evidence>
<evidence type="ECO:0000256" key="2">
    <source>
        <dbReference type="ARBA" id="ARBA00022741"/>
    </source>
</evidence>
<dbReference type="Pfam" id="PF08402">
    <property type="entry name" value="TOBE_2"/>
    <property type="match status" value="1"/>
</dbReference>
<protein>
    <recommendedName>
        <fullName evidence="4">ABC-type quaternary amine transporter</fullName>
        <ecNumber evidence="4">7.6.2.9</ecNumber>
    </recommendedName>
</protein>